<gene>
    <name evidence="1" type="ORF">PCOR1329_LOCUS40451</name>
</gene>
<evidence type="ECO:0000313" key="2">
    <source>
        <dbReference type="Proteomes" id="UP001189429"/>
    </source>
</evidence>
<sequence length="117" mass="12740">MLNAANGTRQRKYGWAFVGGMHDTPWGNRADMVSELLGGKRFSHDDQLDSTEAFVGQKKGAEMFDVYKQAVFAPNLPGAKNNECFRVYESAIAGAIPVIVGDAHEIQRRGWGPAGAI</sequence>
<reference evidence="1" key="1">
    <citation type="submission" date="2023-10" db="EMBL/GenBank/DDBJ databases">
        <authorList>
            <person name="Chen Y."/>
            <person name="Shah S."/>
            <person name="Dougan E. K."/>
            <person name="Thang M."/>
            <person name="Chan C."/>
        </authorList>
    </citation>
    <scope>NUCLEOTIDE SEQUENCE [LARGE SCALE GENOMIC DNA]</scope>
</reference>
<organism evidence="1 2">
    <name type="scientific">Prorocentrum cordatum</name>
    <dbReference type="NCBI Taxonomy" id="2364126"/>
    <lineage>
        <taxon>Eukaryota</taxon>
        <taxon>Sar</taxon>
        <taxon>Alveolata</taxon>
        <taxon>Dinophyceae</taxon>
        <taxon>Prorocentrales</taxon>
        <taxon>Prorocentraceae</taxon>
        <taxon>Prorocentrum</taxon>
    </lineage>
</organism>
<dbReference type="Proteomes" id="UP001189429">
    <property type="component" value="Unassembled WGS sequence"/>
</dbReference>
<comment type="caution">
    <text evidence="1">The sequence shown here is derived from an EMBL/GenBank/DDBJ whole genome shotgun (WGS) entry which is preliminary data.</text>
</comment>
<accession>A0ABN9TMB9</accession>
<evidence type="ECO:0000313" key="1">
    <source>
        <dbReference type="EMBL" id="CAK0847165.1"/>
    </source>
</evidence>
<dbReference type="EMBL" id="CAUYUJ010014878">
    <property type="protein sequence ID" value="CAK0847165.1"/>
    <property type="molecule type" value="Genomic_DNA"/>
</dbReference>
<keyword evidence="2" id="KW-1185">Reference proteome</keyword>
<proteinExistence type="predicted"/>
<name>A0ABN9TMB9_9DINO</name>
<protein>
    <submittedName>
        <fullName evidence="1">Uncharacterized protein</fullName>
    </submittedName>
</protein>